<dbReference type="InterPro" id="IPR004256">
    <property type="entry name" value="DUF234"/>
</dbReference>
<dbReference type="InterPro" id="IPR011335">
    <property type="entry name" value="Restrct_endonuc-II-like"/>
</dbReference>
<gene>
    <name evidence="2" type="ORF">CYJ41_03435</name>
</gene>
<sequence>MSELLKFHFVFDDFFFENLSDIKIYNNIFEAIKNEILYKFDEFIFDLSSDEKLALMKFAKSDRKKYGLNKIFPRYKSQKIVNDLLNKNYIILEKTREKKPTPKNPKEKLPRHLRRYVMHDKIHFKSNFLRFWFRFVEPNLTLLKRNKFDEVLEKIKCDFDNYSSLGFETLSCELLKKRLDLKEIEIYSFWTKEFEIDIFAKLNGFFIVGEVKYKERKVCKNILNLIDLKCQKLGISPHIVALFSKSGFSKELINLKSKNLLLFELNDFKDLV</sequence>
<dbReference type="SUPFAM" id="SSF52980">
    <property type="entry name" value="Restriction endonuclease-like"/>
    <property type="match status" value="1"/>
</dbReference>
<proteinExistence type="predicted"/>
<reference evidence="2 3" key="1">
    <citation type="submission" date="2017-12" db="EMBL/GenBank/DDBJ databases">
        <title>Phylogenetic diversity of female urinary microbiome.</title>
        <authorList>
            <person name="Thomas-White K."/>
            <person name="Wolfe A.J."/>
        </authorList>
    </citation>
    <scope>NUCLEOTIDE SEQUENCE [LARGE SCALE GENOMIC DNA]</scope>
    <source>
        <strain evidence="2 3">UMB0112</strain>
    </source>
</reference>
<evidence type="ECO:0000313" key="2">
    <source>
        <dbReference type="EMBL" id="PKZ29422.1"/>
    </source>
</evidence>
<dbReference type="PANTHER" id="PTHR34704:SF1">
    <property type="entry name" value="ATPASE"/>
    <property type="match status" value="1"/>
</dbReference>
<accession>A0A2I1NAN3</accession>
<feature type="domain" description="DUF234" evidence="1">
    <location>
        <begin position="132"/>
        <end position="218"/>
    </location>
</feature>
<comment type="caution">
    <text evidence="2">The sequence shown here is derived from an EMBL/GenBank/DDBJ whole genome shotgun (WGS) entry which is preliminary data.</text>
</comment>
<evidence type="ECO:0000313" key="3">
    <source>
        <dbReference type="Proteomes" id="UP000234639"/>
    </source>
</evidence>
<dbReference type="PANTHER" id="PTHR34704">
    <property type="entry name" value="ATPASE"/>
    <property type="match status" value="1"/>
</dbReference>
<dbReference type="Pfam" id="PF03008">
    <property type="entry name" value="DUF234"/>
    <property type="match status" value="1"/>
</dbReference>
<dbReference type="Proteomes" id="UP000234639">
    <property type="component" value="Unassembled WGS sequence"/>
</dbReference>
<protein>
    <submittedName>
        <fullName evidence="2">ATPase</fullName>
    </submittedName>
</protein>
<dbReference type="EMBL" id="PKHU01000003">
    <property type="protein sequence ID" value="PKZ29422.1"/>
    <property type="molecule type" value="Genomic_DNA"/>
</dbReference>
<name>A0A2I1NAN3_9BACT</name>
<organism evidence="2 3">
    <name type="scientific">Campylobacter ureolyticus</name>
    <dbReference type="NCBI Taxonomy" id="827"/>
    <lineage>
        <taxon>Bacteria</taxon>
        <taxon>Pseudomonadati</taxon>
        <taxon>Campylobacterota</taxon>
        <taxon>Epsilonproteobacteria</taxon>
        <taxon>Campylobacterales</taxon>
        <taxon>Campylobacteraceae</taxon>
        <taxon>Campylobacter</taxon>
    </lineage>
</organism>
<dbReference type="AlphaFoldDB" id="A0A2I1NAN3"/>
<evidence type="ECO:0000259" key="1">
    <source>
        <dbReference type="Pfam" id="PF03008"/>
    </source>
</evidence>